<evidence type="ECO:0000313" key="3">
    <source>
        <dbReference type="Proteomes" id="UP000663841"/>
    </source>
</evidence>
<comment type="caution">
    <text evidence="2">The sequence shown here is derived from an EMBL/GenBank/DDBJ whole genome shotgun (WGS) entry which is preliminary data.</text>
</comment>
<evidence type="ECO:0008006" key="4">
    <source>
        <dbReference type="Google" id="ProtNLM"/>
    </source>
</evidence>
<dbReference type="AlphaFoldDB" id="A0A8H3AUB2"/>
<keyword evidence="1" id="KW-0472">Membrane</keyword>
<proteinExistence type="predicted"/>
<dbReference type="EMBL" id="CAJMWW010000093">
    <property type="protein sequence ID" value="CAE6440603.1"/>
    <property type="molecule type" value="Genomic_DNA"/>
</dbReference>
<sequence length="119" mass="13744">MSGKQPFYRKRNHAIMMEVTLKKGRPCRSDYNAFAESNWVNDRLWNLLERCWAHVPKNRPTAAEVSQVLIEIERGSHMSSKQSLGNVVERSLPSHARRDILVALIDACFFLLFLWGLTS</sequence>
<gene>
    <name evidence="2" type="ORF">RDB_LOCUS95362</name>
</gene>
<reference evidence="2" key="1">
    <citation type="submission" date="2021-01" db="EMBL/GenBank/DDBJ databases">
        <authorList>
            <person name="Kaushik A."/>
        </authorList>
    </citation>
    <scope>NUCLEOTIDE SEQUENCE</scope>
    <source>
        <strain evidence="2">AG3-T5</strain>
    </source>
</reference>
<dbReference type="InterPro" id="IPR011009">
    <property type="entry name" value="Kinase-like_dom_sf"/>
</dbReference>
<name>A0A8H3AUB2_9AGAM</name>
<feature type="transmembrane region" description="Helical" evidence="1">
    <location>
        <begin position="100"/>
        <end position="118"/>
    </location>
</feature>
<keyword evidence="1" id="KW-1133">Transmembrane helix</keyword>
<dbReference type="SUPFAM" id="SSF56112">
    <property type="entry name" value="Protein kinase-like (PK-like)"/>
    <property type="match status" value="1"/>
</dbReference>
<accession>A0A8H3AUB2</accession>
<evidence type="ECO:0000256" key="1">
    <source>
        <dbReference type="SAM" id="Phobius"/>
    </source>
</evidence>
<dbReference type="Gene3D" id="1.10.510.10">
    <property type="entry name" value="Transferase(Phosphotransferase) domain 1"/>
    <property type="match status" value="1"/>
</dbReference>
<keyword evidence="1" id="KW-0812">Transmembrane</keyword>
<protein>
    <recommendedName>
        <fullName evidence="4">Serine-threonine/tyrosine-protein kinase catalytic domain-containing protein</fullName>
    </recommendedName>
</protein>
<dbReference type="Proteomes" id="UP000663841">
    <property type="component" value="Unassembled WGS sequence"/>
</dbReference>
<evidence type="ECO:0000313" key="2">
    <source>
        <dbReference type="EMBL" id="CAE6440603.1"/>
    </source>
</evidence>
<organism evidence="2 3">
    <name type="scientific">Rhizoctonia solani</name>
    <dbReference type="NCBI Taxonomy" id="456999"/>
    <lineage>
        <taxon>Eukaryota</taxon>
        <taxon>Fungi</taxon>
        <taxon>Dikarya</taxon>
        <taxon>Basidiomycota</taxon>
        <taxon>Agaricomycotina</taxon>
        <taxon>Agaricomycetes</taxon>
        <taxon>Cantharellales</taxon>
        <taxon>Ceratobasidiaceae</taxon>
        <taxon>Rhizoctonia</taxon>
    </lineage>
</organism>